<dbReference type="RefSeq" id="WP_163096836.1">
    <property type="nucleotide sequence ID" value="NZ_CP127524.1"/>
</dbReference>
<feature type="domain" description="Thioredoxin-like fold" evidence="2">
    <location>
        <begin position="73"/>
        <end position="221"/>
    </location>
</feature>
<name>A0A845U6R7_9PROT</name>
<dbReference type="Gene3D" id="3.40.30.10">
    <property type="entry name" value="Glutaredoxin"/>
    <property type="match status" value="1"/>
</dbReference>
<reference evidence="3" key="1">
    <citation type="submission" date="2019-11" db="EMBL/GenBank/DDBJ databases">
        <title>Acidithiobacillus ferrianus sp. nov.: a facultatively anaerobic and extremely acidophilic chemolithoautotroph.</title>
        <authorList>
            <person name="Norris P.R."/>
            <person name="Falagan C."/>
            <person name="Moya-Beltran A."/>
            <person name="Castro M."/>
            <person name="Quatrini R."/>
            <person name="Johnson D.B."/>
        </authorList>
    </citation>
    <scope>NUCLEOTIDE SEQUENCE [LARGE SCALE GENOMIC DNA]</scope>
    <source>
        <strain evidence="3">MG</strain>
    </source>
</reference>
<gene>
    <name evidence="3" type="ORF">GL267_04125</name>
    <name evidence="4" type="ORF">GL267_11680</name>
</gene>
<dbReference type="InterPro" id="IPR012336">
    <property type="entry name" value="Thioredoxin-like_fold"/>
</dbReference>
<protein>
    <submittedName>
        <fullName evidence="3">Thioredoxin fold domain-containing protein</fullName>
    </submittedName>
</protein>
<dbReference type="SUPFAM" id="SSF52833">
    <property type="entry name" value="Thioredoxin-like"/>
    <property type="match status" value="1"/>
</dbReference>
<accession>A0A845U6R7</accession>
<organism evidence="3">
    <name type="scientific">Acidithiobacillus ferrianus</name>
    <dbReference type="NCBI Taxonomy" id="2678518"/>
    <lineage>
        <taxon>Bacteria</taxon>
        <taxon>Pseudomonadati</taxon>
        <taxon>Pseudomonadota</taxon>
        <taxon>Acidithiobacillia</taxon>
        <taxon>Acidithiobacillales</taxon>
        <taxon>Acidithiobacillaceae</taxon>
        <taxon>Acidithiobacillus</taxon>
    </lineage>
</organism>
<dbReference type="EMBL" id="WNJL01000017">
    <property type="protein sequence ID" value="NDU41859.1"/>
    <property type="molecule type" value="Genomic_DNA"/>
</dbReference>
<proteinExistence type="predicted"/>
<evidence type="ECO:0000313" key="3">
    <source>
        <dbReference type="EMBL" id="NDU41859.1"/>
    </source>
</evidence>
<evidence type="ECO:0000256" key="1">
    <source>
        <dbReference type="SAM" id="MobiDB-lite"/>
    </source>
</evidence>
<feature type="region of interest" description="Disordered" evidence="1">
    <location>
        <begin position="32"/>
        <end position="51"/>
    </location>
</feature>
<dbReference type="PROSITE" id="PS51257">
    <property type="entry name" value="PROKAR_LIPOPROTEIN"/>
    <property type="match status" value="1"/>
</dbReference>
<dbReference type="AlphaFoldDB" id="A0A845U6R7"/>
<evidence type="ECO:0000313" key="4">
    <source>
        <dbReference type="EMBL" id="NDU43269.1"/>
    </source>
</evidence>
<comment type="caution">
    <text evidence="3">The sequence shown here is derived from an EMBL/GenBank/DDBJ whole genome shotgun (WGS) entry which is preliminary data.</text>
</comment>
<evidence type="ECO:0000259" key="2">
    <source>
        <dbReference type="Pfam" id="PF13098"/>
    </source>
</evidence>
<dbReference type="Pfam" id="PF13098">
    <property type="entry name" value="Thioredoxin_2"/>
    <property type="match status" value="1"/>
</dbReference>
<dbReference type="EMBL" id="WNJL01000037">
    <property type="protein sequence ID" value="NDU43269.1"/>
    <property type="molecule type" value="Genomic_DNA"/>
</dbReference>
<dbReference type="InterPro" id="IPR036249">
    <property type="entry name" value="Thioredoxin-like_sf"/>
</dbReference>
<sequence>MVRILLVFIVRLFLMFGIVVLLFACAKKTSSESDLQNNSAPTTAPSDIASAQSKMTKRKLWDRMGKQLTFIQEGSHGPIIYDFTDTNCPVCHLIYTTEARLINEGKLTVRYVPVAMIKPSSMPEAVAILQAKDPVGKLQDIEQQIGDSMKTGKPAHLPRAIVAIGLASQETIKLTKKIETNDDFLQKIGVNDLPDVIYMPKEGRLGLITGLISQKQFTALLPQLQ</sequence>